<keyword evidence="2" id="KW-1185">Reference proteome</keyword>
<gene>
    <name evidence="1" type="ORF">TrRE_jg11201</name>
</gene>
<feature type="non-terminal residue" evidence="1">
    <location>
        <position position="1"/>
    </location>
</feature>
<evidence type="ECO:0000313" key="1">
    <source>
        <dbReference type="EMBL" id="GMH54116.1"/>
    </source>
</evidence>
<evidence type="ECO:0000313" key="2">
    <source>
        <dbReference type="Proteomes" id="UP001165082"/>
    </source>
</evidence>
<name>A0A9W6ZLA8_9STRA</name>
<comment type="caution">
    <text evidence="1">The sequence shown here is derived from an EMBL/GenBank/DDBJ whole genome shotgun (WGS) entry which is preliminary data.</text>
</comment>
<sequence>SPIALSAFWLSAIPHESAIPFDLSMATHHISERDAEAYLQATVSAMTRIITHTLSSKKVSEEISFVSETLASYLLEEGADDFDLDLETLLQDAGLRDAIEDDDEFDSLICSLDAMMDPSKLGAEFEELPDYSTCDMCDRHMKLTFHHLIPKELHRKYIKKNRLPGNLTAAEPGLKMAPFLGNFGVYVCRPCHSAIHRCEPNRALAEEYNTLDRLLAHAKIGAWATFNSKQKIREK</sequence>
<dbReference type="PANTHER" id="PTHR37827">
    <property type="entry name" value="TUDOR DOMAIN-CONTAINING PROTEIN"/>
    <property type="match status" value="1"/>
</dbReference>
<dbReference type="Proteomes" id="UP001165082">
    <property type="component" value="Unassembled WGS sequence"/>
</dbReference>
<dbReference type="OrthoDB" id="4850648at2759"/>
<accession>A0A9W6ZLA8</accession>
<proteinExistence type="predicted"/>
<protein>
    <submittedName>
        <fullName evidence="1">Uncharacterized protein</fullName>
    </submittedName>
</protein>
<reference evidence="1" key="1">
    <citation type="submission" date="2022-07" db="EMBL/GenBank/DDBJ databases">
        <title>Genome analysis of Parmales, a sister group of diatoms, reveals the evolutionary specialization of diatoms from phago-mixotrophs to photoautotrophs.</title>
        <authorList>
            <person name="Ban H."/>
            <person name="Sato S."/>
            <person name="Yoshikawa S."/>
            <person name="Kazumasa Y."/>
            <person name="Nakamura Y."/>
            <person name="Ichinomiya M."/>
            <person name="Saitoh K."/>
            <person name="Sato N."/>
            <person name="Blanc-Mathieu R."/>
            <person name="Endo H."/>
            <person name="Kuwata A."/>
            <person name="Ogata H."/>
        </authorList>
    </citation>
    <scope>NUCLEOTIDE SEQUENCE</scope>
</reference>
<dbReference type="PANTHER" id="PTHR37827:SF1">
    <property type="entry name" value="HNH DOMAIN-CONTAINING PROTEIN"/>
    <property type="match status" value="1"/>
</dbReference>
<dbReference type="AlphaFoldDB" id="A0A9W6ZLA8"/>
<dbReference type="EMBL" id="BRXZ01002087">
    <property type="protein sequence ID" value="GMH54116.1"/>
    <property type="molecule type" value="Genomic_DNA"/>
</dbReference>
<organism evidence="1 2">
    <name type="scientific">Triparma retinervis</name>
    <dbReference type="NCBI Taxonomy" id="2557542"/>
    <lineage>
        <taxon>Eukaryota</taxon>
        <taxon>Sar</taxon>
        <taxon>Stramenopiles</taxon>
        <taxon>Ochrophyta</taxon>
        <taxon>Bolidophyceae</taxon>
        <taxon>Parmales</taxon>
        <taxon>Triparmaceae</taxon>
        <taxon>Triparma</taxon>
    </lineage>
</organism>